<reference evidence="2 3" key="1">
    <citation type="submission" date="2017-10" db="EMBL/GenBank/DDBJ databases">
        <title>Biodiversity and function of Thalassospira species in the particle-attached aromatic-hydrocarbon-degrading consortia from the surface seawater of the China South Sea.</title>
        <authorList>
            <person name="Dong C."/>
            <person name="Liu R."/>
            <person name="Shao Z."/>
        </authorList>
    </citation>
    <scope>NUCLEOTIDE SEQUENCE [LARGE SCALE GENOMIC DNA]</scope>
    <source>
        <strain evidence="2 3">CSC3H3</strain>
        <plasmid evidence="3">pcsc3h3</plasmid>
    </source>
</reference>
<accession>A0ABN5FQC5</accession>
<proteinExistence type="predicted"/>
<dbReference type="Proteomes" id="UP000233458">
    <property type="component" value="Plasmid pCSC3H3"/>
</dbReference>
<keyword evidence="3" id="KW-1185">Reference proteome</keyword>
<dbReference type="EMBL" id="CP024200">
    <property type="protein sequence ID" value="AUG55657.1"/>
    <property type="molecule type" value="Genomic_DNA"/>
</dbReference>
<feature type="compositionally biased region" description="Polar residues" evidence="1">
    <location>
        <begin position="55"/>
        <end position="67"/>
    </location>
</feature>
<name>A0ABN5FQC5_9PROT</name>
<organism evidence="2 3">
    <name type="scientific">Thalassospira marina</name>
    <dbReference type="NCBI Taxonomy" id="2048283"/>
    <lineage>
        <taxon>Bacteria</taxon>
        <taxon>Pseudomonadati</taxon>
        <taxon>Pseudomonadota</taxon>
        <taxon>Alphaproteobacteria</taxon>
        <taxon>Rhodospirillales</taxon>
        <taxon>Thalassospiraceae</taxon>
        <taxon>Thalassospira</taxon>
    </lineage>
</organism>
<protein>
    <submittedName>
        <fullName evidence="2">Uncharacterized protein</fullName>
    </submittedName>
</protein>
<geneLocation type="plasmid" evidence="3">
    <name>pcsc3h3</name>
</geneLocation>
<gene>
    <name evidence="2" type="ORF">CSC3H3_22670</name>
</gene>
<evidence type="ECO:0000256" key="1">
    <source>
        <dbReference type="SAM" id="MobiDB-lite"/>
    </source>
</evidence>
<evidence type="ECO:0000313" key="2">
    <source>
        <dbReference type="EMBL" id="AUG55657.1"/>
    </source>
</evidence>
<evidence type="ECO:0000313" key="3">
    <source>
        <dbReference type="Proteomes" id="UP000233458"/>
    </source>
</evidence>
<sequence length="83" mass="9337">MAGRYSTDYGARNGKAYMAFQGCLFPLTPKVIYQFLLPIKRCDVYQDDQLSMSSGHAQHVPLSSTSEPAFPAEQPAQQRPNRR</sequence>
<keyword evidence="2" id="KW-0614">Plasmid</keyword>
<feature type="region of interest" description="Disordered" evidence="1">
    <location>
        <begin position="55"/>
        <end position="83"/>
    </location>
</feature>